<name>A0A7Y7B6E4_STRMO</name>
<dbReference type="RefSeq" id="WP_171083185.1">
    <property type="nucleotide sequence ID" value="NZ_BNBU01000016.1"/>
</dbReference>
<dbReference type="PANTHER" id="PTHR11533">
    <property type="entry name" value="PROTEASE M1 ZINC METALLOPROTEASE"/>
    <property type="match status" value="1"/>
</dbReference>
<dbReference type="InterPro" id="IPR014782">
    <property type="entry name" value="Peptidase_M1_dom"/>
</dbReference>
<evidence type="ECO:0000256" key="4">
    <source>
        <dbReference type="ARBA" id="ARBA00012564"/>
    </source>
</evidence>
<dbReference type="EMBL" id="JABBXF010000043">
    <property type="protein sequence ID" value="NVK79835.1"/>
    <property type="molecule type" value="Genomic_DNA"/>
</dbReference>
<keyword evidence="7" id="KW-0479">Metal-binding</keyword>
<keyword evidence="8" id="KW-0378">Hydrolase</keyword>
<feature type="domain" description="Peptidase M1 membrane alanine aminopeptidase" evidence="14">
    <location>
        <begin position="320"/>
        <end position="468"/>
    </location>
</feature>
<dbReference type="Pfam" id="PF17900">
    <property type="entry name" value="Peptidase_M1_N"/>
    <property type="match status" value="1"/>
</dbReference>
<proteinExistence type="inferred from homology"/>
<dbReference type="InterPro" id="IPR050344">
    <property type="entry name" value="Peptidase_M1_aminopeptidases"/>
</dbReference>
<sequence>MPHSPGTPSRRRRRLRRRSVALVVAAAFLLGAVDPPAVAAVGVDDRLFPNLGNPGYDVTSYDLSFDYRAKDQPLDAVTTIVAKATAPLGRFNLDFTHGTVRSVQVDGAPAAFAPVQEDVVVAPARAVPQGATFTVTVHHTSDPRGNTEAGWVPTTDGLVMANQPDGAHRVFPGNDHPSDKALFTFHVTAPKDLTVVANGLAAGRTTQGDRTTWTYRTVHPMATELAQISIGHYAVPQRTGPHGLPVRDVVPAEGAGTLEPWLAKTPDQIVWMERKAGPYPFENYGLLVADASTGFELETQTLSLFESGMFSRAGIPPWYLESIMVHELAHHWFGDSVSPRTWSDLWLNEGHATWYEALYAEERGGTKLEDRMRVAYQLSDQWRVEGGPVAVPRPPVRGSKEGIFRPNVYDGGALVLYALRQRIGAPAFERLEHEWVTRHADGTASTADFAALATEVSGHDQAAFLNTWLYGQRTPAMPGHPDWKAATPKLA</sequence>
<keyword evidence="10" id="KW-0482">Metalloprotease</keyword>
<evidence type="ECO:0000313" key="16">
    <source>
        <dbReference type="EMBL" id="NVK79835.1"/>
    </source>
</evidence>
<dbReference type="CDD" id="cd09603">
    <property type="entry name" value="M1_APN_like"/>
    <property type="match status" value="1"/>
</dbReference>
<feature type="domain" description="Aminopeptidase N-like N-terminal" evidence="15">
    <location>
        <begin position="163"/>
        <end position="223"/>
    </location>
</feature>
<comment type="similarity">
    <text evidence="3">Belongs to the peptidase M1 family.</text>
</comment>
<dbReference type="InterPro" id="IPR001930">
    <property type="entry name" value="Peptidase_M1"/>
</dbReference>
<evidence type="ECO:0000256" key="9">
    <source>
        <dbReference type="ARBA" id="ARBA00022833"/>
    </source>
</evidence>
<gene>
    <name evidence="16" type="ORF">HG542_19470</name>
</gene>
<reference evidence="16 17" key="1">
    <citation type="submission" date="2020-04" db="EMBL/GenBank/DDBJ databases">
        <title>Draft Genome Sequence of Streptomyces morookaense DSM 40503, an 8-azaguanine-producing strain.</title>
        <authorList>
            <person name="Qi J."/>
            <person name="Gao J.-M."/>
        </authorList>
    </citation>
    <scope>NUCLEOTIDE SEQUENCE [LARGE SCALE GENOMIC DNA]</scope>
    <source>
        <strain evidence="16 17">DSM 40503</strain>
    </source>
</reference>
<evidence type="ECO:0000256" key="2">
    <source>
        <dbReference type="ARBA" id="ARBA00001947"/>
    </source>
</evidence>
<comment type="caution">
    <text evidence="16">The sequence shown here is derived from an EMBL/GenBank/DDBJ whole genome shotgun (WGS) entry which is preliminary data.</text>
</comment>
<evidence type="ECO:0000256" key="13">
    <source>
        <dbReference type="SAM" id="SignalP"/>
    </source>
</evidence>
<dbReference type="Gene3D" id="2.60.40.1730">
    <property type="entry name" value="tricorn interacting facor f3 domain"/>
    <property type="match status" value="1"/>
</dbReference>
<evidence type="ECO:0000256" key="5">
    <source>
        <dbReference type="ARBA" id="ARBA00015611"/>
    </source>
</evidence>
<dbReference type="AlphaFoldDB" id="A0A7Y7B6E4"/>
<dbReference type="GO" id="GO:0008237">
    <property type="term" value="F:metallopeptidase activity"/>
    <property type="evidence" value="ECO:0007669"/>
    <property type="project" value="UniProtKB-KW"/>
</dbReference>
<dbReference type="Proteomes" id="UP000587462">
    <property type="component" value="Unassembled WGS sequence"/>
</dbReference>
<dbReference type="GO" id="GO:0006508">
    <property type="term" value="P:proteolysis"/>
    <property type="evidence" value="ECO:0007669"/>
    <property type="project" value="UniProtKB-KW"/>
</dbReference>
<evidence type="ECO:0000256" key="12">
    <source>
        <dbReference type="ARBA" id="ARBA00031533"/>
    </source>
</evidence>
<dbReference type="PRINTS" id="PR00756">
    <property type="entry name" value="ALADIPTASE"/>
</dbReference>
<feature type="signal peptide" evidence="13">
    <location>
        <begin position="1"/>
        <end position="39"/>
    </location>
</feature>
<comment type="catalytic activity">
    <reaction evidence="1">
        <text>Release of an N-terminal amino acid, Xaa-|-Yaa- from a peptide, amide or arylamide. Xaa is preferably Ala, but may be most amino acids including Pro (slow action). When a terminal hydrophobic residue is followed by a prolyl residue, the two may be released as an intact Xaa-Pro dipeptide.</text>
        <dbReference type="EC" id="3.4.11.2"/>
    </reaction>
</comment>
<evidence type="ECO:0000259" key="15">
    <source>
        <dbReference type="Pfam" id="PF17900"/>
    </source>
</evidence>
<evidence type="ECO:0000256" key="3">
    <source>
        <dbReference type="ARBA" id="ARBA00010136"/>
    </source>
</evidence>
<evidence type="ECO:0000313" key="17">
    <source>
        <dbReference type="Proteomes" id="UP000587462"/>
    </source>
</evidence>
<keyword evidence="13" id="KW-0732">Signal</keyword>
<evidence type="ECO:0000256" key="11">
    <source>
        <dbReference type="ARBA" id="ARBA00029811"/>
    </source>
</evidence>
<protein>
    <recommendedName>
        <fullName evidence="5">Aminopeptidase N</fullName>
        <ecNumber evidence="4">3.4.11.2</ecNumber>
    </recommendedName>
    <alternativeName>
        <fullName evidence="11">Alanine aminopeptidase</fullName>
    </alternativeName>
    <alternativeName>
        <fullName evidence="12">Lysyl aminopeptidase</fullName>
    </alternativeName>
</protein>
<evidence type="ECO:0000256" key="6">
    <source>
        <dbReference type="ARBA" id="ARBA00022670"/>
    </source>
</evidence>
<dbReference type="SUPFAM" id="SSF63737">
    <property type="entry name" value="Leukotriene A4 hydrolase N-terminal domain"/>
    <property type="match status" value="1"/>
</dbReference>
<keyword evidence="9" id="KW-0862">Zinc</keyword>
<dbReference type="SUPFAM" id="SSF55486">
    <property type="entry name" value="Metalloproteases ('zincins'), catalytic domain"/>
    <property type="match status" value="1"/>
</dbReference>
<dbReference type="InterPro" id="IPR045357">
    <property type="entry name" value="Aminopeptidase_N-like_N"/>
</dbReference>
<evidence type="ECO:0000259" key="14">
    <source>
        <dbReference type="Pfam" id="PF01433"/>
    </source>
</evidence>
<dbReference type="InterPro" id="IPR042097">
    <property type="entry name" value="Aminopeptidase_N-like_N_sf"/>
</dbReference>
<evidence type="ECO:0000256" key="10">
    <source>
        <dbReference type="ARBA" id="ARBA00023049"/>
    </source>
</evidence>
<dbReference type="InterPro" id="IPR027268">
    <property type="entry name" value="Peptidase_M4/M1_CTD_sf"/>
</dbReference>
<dbReference type="Pfam" id="PF01433">
    <property type="entry name" value="Peptidase_M1"/>
    <property type="match status" value="1"/>
</dbReference>
<feature type="chain" id="PRO_5031492717" description="Aminopeptidase N" evidence="13">
    <location>
        <begin position="40"/>
        <end position="491"/>
    </location>
</feature>
<keyword evidence="6" id="KW-0645">Protease</keyword>
<dbReference type="Gene3D" id="1.10.390.10">
    <property type="entry name" value="Neutral Protease Domain 2"/>
    <property type="match status" value="1"/>
</dbReference>
<dbReference type="EC" id="3.4.11.2" evidence="4"/>
<organism evidence="16 17">
    <name type="scientific">Streptomyces morookaense</name>
    <name type="common">Streptoverticillium morookaense</name>
    <dbReference type="NCBI Taxonomy" id="1970"/>
    <lineage>
        <taxon>Bacteria</taxon>
        <taxon>Bacillati</taxon>
        <taxon>Actinomycetota</taxon>
        <taxon>Actinomycetes</taxon>
        <taxon>Kitasatosporales</taxon>
        <taxon>Streptomycetaceae</taxon>
        <taxon>Streptomyces</taxon>
    </lineage>
</organism>
<comment type="cofactor">
    <cofactor evidence="2">
        <name>Zn(2+)</name>
        <dbReference type="ChEBI" id="CHEBI:29105"/>
    </cofactor>
</comment>
<evidence type="ECO:0000256" key="1">
    <source>
        <dbReference type="ARBA" id="ARBA00000098"/>
    </source>
</evidence>
<evidence type="ECO:0000256" key="8">
    <source>
        <dbReference type="ARBA" id="ARBA00022801"/>
    </source>
</evidence>
<dbReference type="GO" id="GO:0008270">
    <property type="term" value="F:zinc ion binding"/>
    <property type="evidence" value="ECO:0007669"/>
    <property type="project" value="InterPro"/>
</dbReference>
<accession>A0A7Y7B6E4</accession>
<dbReference type="GO" id="GO:0016285">
    <property type="term" value="F:alanyl aminopeptidase activity"/>
    <property type="evidence" value="ECO:0007669"/>
    <property type="project" value="UniProtKB-EC"/>
</dbReference>
<evidence type="ECO:0000256" key="7">
    <source>
        <dbReference type="ARBA" id="ARBA00022723"/>
    </source>
</evidence>
<keyword evidence="17" id="KW-1185">Reference proteome</keyword>